<accession>A0ABS0ZET3</accession>
<keyword evidence="1" id="KW-0812">Transmembrane</keyword>
<evidence type="ECO:0000313" key="3">
    <source>
        <dbReference type="Proteomes" id="UP000598488"/>
    </source>
</evidence>
<proteinExistence type="predicted"/>
<evidence type="ECO:0000313" key="2">
    <source>
        <dbReference type="EMBL" id="MBJ7552177.1"/>
    </source>
</evidence>
<comment type="caution">
    <text evidence="2">The sequence shown here is derived from an EMBL/GenBank/DDBJ whole genome shotgun (WGS) entry which is preliminary data.</text>
</comment>
<keyword evidence="1" id="KW-1133">Transmembrane helix</keyword>
<sequence length="115" mass="13182">MNDDNPMSAYEAQAKQNALIAYGFMLLGLFTGVFWLVGAVWAMAKAREAKLSVFYDHYQNMISIFWWGLGISIVGFLLALFFIGYVLLLGVWLWSVIKLFKGLFRLLNDQPYQTL</sequence>
<reference evidence="2 3" key="1">
    <citation type="submission" date="2020-12" db="EMBL/GenBank/DDBJ databases">
        <title>Comparative genome analysis of fungal antagonists Marinomonas ostreistagni 398 and M. spartinae 468.</title>
        <authorList>
            <person name="Fields J.L."/>
            <person name="Mavrodi O.V."/>
            <person name="Biber P.D."/>
            <person name="Indest K.J."/>
            <person name="Mavrodi D.V."/>
        </authorList>
    </citation>
    <scope>NUCLEOTIDE SEQUENCE [LARGE SCALE GENOMIC DNA]</scope>
    <source>
        <strain evidence="2 3">USM7</strain>
    </source>
</reference>
<organism evidence="2 3">
    <name type="scientific">Marinomonas ostreistagni</name>
    <dbReference type="NCBI Taxonomy" id="359209"/>
    <lineage>
        <taxon>Bacteria</taxon>
        <taxon>Pseudomonadati</taxon>
        <taxon>Pseudomonadota</taxon>
        <taxon>Gammaproteobacteria</taxon>
        <taxon>Oceanospirillales</taxon>
        <taxon>Oceanospirillaceae</taxon>
        <taxon>Marinomonas</taxon>
    </lineage>
</organism>
<evidence type="ECO:0000256" key="1">
    <source>
        <dbReference type="SAM" id="Phobius"/>
    </source>
</evidence>
<dbReference type="EMBL" id="JAEMUH010000016">
    <property type="protein sequence ID" value="MBJ7552177.1"/>
    <property type="molecule type" value="Genomic_DNA"/>
</dbReference>
<keyword evidence="3" id="KW-1185">Reference proteome</keyword>
<dbReference type="Proteomes" id="UP000598488">
    <property type="component" value="Unassembled WGS sequence"/>
</dbReference>
<name>A0ABS0ZET3_9GAMM</name>
<keyword evidence="1" id="KW-0472">Membrane</keyword>
<dbReference type="RefSeq" id="WP_199463753.1">
    <property type="nucleotide sequence ID" value="NZ_JAEMUH010000016.1"/>
</dbReference>
<protein>
    <recommendedName>
        <fullName evidence="4">Transmembrane protein</fullName>
    </recommendedName>
</protein>
<gene>
    <name evidence="2" type="ORF">JHD44_15915</name>
</gene>
<evidence type="ECO:0008006" key="4">
    <source>
        <dbReference type="Google" id="ProtNLM"/>
    </source>
</evidence>
<feature type="transmembrane region" description="Helical" evidence="1">
    <location>
        <begin position="64"/>
        <end position="97"/>
    </location>
</feature>
<feature type="transmembrane region" description="Helical" evidence="1">
    <location>
        <begin position="20"/>
        <end position="44"/>
    </location>
</feature>